<dbReference type="OrthoDB" id="6380436at2759"/>
<organism evidence="3 4">
    <name type="scientific">Daphnia pulex</name>
    <name type="common">Water flea</name>
    <dbReference type="NCBI Taxonomy" id="6669"/>
    <lineage>
        <taxon>Eukaryota</taxon>
        <taxon>Metazoa</taxon>
        <taxon>Ecdysozoa</taxon>
        <taxon>Arthropoda</taxon>
        <taxon>Crustacea</taxon>
        <taxon>Branchiopoda</taxon>
        <taxon>Diplostraca</taxon>
        <taxon>Cladocera</taxon>
        <taxon>Anomopoda</taxon>
        <taxon>Daphniidae</taxon>
        <taxon>Daphnia</taxon>
    </lineage>
</organism>
<evidence type="ECO:0000313" key="4">
    <source>
        <dbReference type="Proteomes" id="UP000000305"/>
    </source>
</evidence>
<keyword evidence="4" id="KW-1185">Reference proteome</keyword>
<sequence length="66" mass="7469">MLSPFLLAACFVAFLSNVSETYRHPFIIRHQAAFDEYYTETDEGPTGPPVDFSSVDEQNNGESFVY</sequence>
<gene>
    <name evidence="3" type="ORF">DAPPUDRAFT_330645</name>
</gene>
<keyword evidence="2" id="KW-0732">Signal</keyword>
<evidence type="ECO:0000313" key="3">
    <source>
        <dbReference type="EMBL" id="EFX67883.1"/>
    </source>
</evidence>
<proteinExistence type="predicted"/>
<accession>E9HK70</accession>
<protein>
    <submittedName>
        <fullName evidence="3">Uncharacterized protein</fullName>
    </submittedName>
</protein>
<dbReference type="KEGG" id="dpx:DAPPUDRAFT_330645"/>
<feature type="compositionally biased region" description="Polar residues" evidence="1">
    <location>
        <begin position="55"/>
        <end position="66"/>
    </location>
</feature>
<name>E9HK70_DAPPU</name>
<feature type="signal peptide" evidence="2">
    <location>
        <begin position="1"/>
        <end position="21"/>
    </location>
</feature>
<dbReference type="AlphaFoldDB" id="E9HK70"/>
<reference evidence="3 4" key="1">
    <citation type="journal article" date="2011" name="Science">
        <title>The ecoresponsive genome of Daphnia pulex.</title>
        <authorList>
            <person name="Colbourne J.K."/>
            <person name="Pfrender M.E."/>
            <person name="Gilbert D."/>
            <person name="Thomas W.K."/>
            <person name="Tucker A."/>
            <person name="Oakley T.H."/>
            <person name="Tokishita S."/>
            <person name="Aerts A."/>
            <person name="Arnold G.J."/>
            <person name="Basu M.K."/>
            <person name="Bauer D.J."/>
            <person name="Caceres C.E."/>
            <person name="Carmel L."/>
            <person name="Casola C."/>
            <person name="Choi J.H."/>
            <person name="Detter J.C."/>
            <person name="Dong Q."/>
            <person name="Dusheyko S."/>
            <person name="Eads B.D."/>
            <person name="Frohlich T."/>
            <person name="Geiler-Samerotte K.A."/>
            <person name="Gerlach D."/>
            <person name="Hatcher P."/>
            <person name="Jogdeo S."/>
            <person name="Krijgsveld J."/>
            <person name="Kriventseva E.V."/>
            <person name="Kultz D."/>
            <person name="Laforsch C."/>
            <person name="Lindquist E."/>
            <person name="Lopez J."/>
            <person name="Manak J.R."/>
            <person name="Muller J."/>
            <person name="Pangilinan J."/>
            <person name="Patwardhan R.P."/>
            <person name="Pitluck S."/>
            <person name="Pritham E.J."/>
            <person name="Rechtsteiner A."/>
            <person name="Rho M."/>
            <person name="Rogozin I.B."/>
            <person name="Sakarya O."/>
            <person name="Salamov A."/>
            <person name="Schaack S."/>
            <person name="Shapiro H."/>
            <person name="Shiga Y."/>
            <person name="Skalitzky C."/>
            <person name="Smith Z."/>
            <person name="Souvorov A."/>
            <person name="Sung W."/>
            <person name="Tang Z."/>
            <person name="Tsuchiya D."/>
            <person name="Tu H."/>
            <person name="Vos H."/>
            <person name="Wang M."/>
            <person name="Wolf Y.I."/>
            <person name="Yamagata H."/>
            <person name="Yamada T."/>
            <person name="Ye Y."/>
            <person name="Shaw J.R."/>
            <person name="Andrews J."/>
            <person name="Crease T.J."/>
            <person name="Tang H."/>
            <person name="Lucas S.M."/>
            <person name="Robertson H.M."/>
            <person name="Bork P."/>
            <person name="Koonin E.V."/>
            <person name="Zdobnov E.M."/>
            <person name="Grigoriev I.V."/>
            <person name="Lynch M."/>
            <person name="Boore J.L."/>
        </authorList>
    </citation>
    <scope>NUCLEOTIDE SEQUENCE [LARGE SCALE GENOMIC DNA]</scope>
</reference>
<dbReference type="Proteomes" id="UP000000305">
    <property type="component" value="Unassembled WGS sequence"/>
</dbReference>
<evidence type="ECO:0000256" key="1">
    <source>
        <dbReference type="SAM" id="MobiDB-lite"/>
    </source>
</evidence>
<dbReference type="InParanoid" id="E9HK70"/>
<dbReference type="EMBL" id="GL732667">
    <property type="protein sequence ID" value="EFX67883.1"/>
    <property type="molecule type" value="Genomic_DNA"/>
</dbReference>
<feature type="region of interest" description="Disordered" evidence="1">
    <location>
        <begin position="39"/>
        <end position="66"/>
    </location>
</feature>
<dbReference type="HOGENOM" id="CLU_2833748_0_0_1"/>
<feature type="chain" id="PRO_5003238428" evidence="2">
    <location>
        <begin position="22"/>
        <end position="66"/>
    </location>
</feature>
<evidence type="ECO:0000256" key="2">
    <source>
        <dbReference type="SAM" id="SignalP"/>
    </source>
</evidence>